<dbReference type="Proteomes" id="UP001155128">
    <property type="component" value="Unassembled WGS sequence"/>
</dbReference>
<name>A0A9X2EEV0_9SPHN</name>
<dbReference type="InterPro" id="IPR011051">
    <property type="entry name" value="RmlC_Cupin_sf"/>
</dbReference>
<dbReference type="RefSeq" id="WP_252112067.1">
    <property type="nucleotide sequence ID" value="NZ_JAMSHT010000001.1"/>
</dbReference>
<gene>
    <name evidence="2" type="ORF">NDO55_02365</name>
</gene>
<dbReference type="InterPro" id="IPR014710">
    <property type="entry name" value="RmlC-like_jellyroll"/>
</dbReference>
<proteinExistence type="predicted"/>
<keyword evidence="3" id="KW-1185">Reference proteome</keyword>
<dbReference type="SUPFAM" id="SSF51182">
    <property type="entry name" value="RmlC-like cupins"/>
    <property type="match status" value="1"/>
</dbReference>
<evidence type="ECO:0000313" key="3">
    <source>
        <dbReference type="Proteomes" id="UP001155128"/>
    </source>
</evidence>
<dbReference type="EMBL" id="JAMSHT010000001">
    <property type="protein sequence ID" value="MCM8556665.1"/>
    <property type="molecule type" value="Genomic_DNA"/>
</dbReference>
<dbReference type="Gene3D" id="2.60.120.10">
    <property type="entry name" value="Jelly Rolls"/>
    <property type="match status" value="1"/>
</dbReference>
<organism evidence="2 3">
    <name type="scientific">Sphingomicrobium sediminis</name>
    <dbReference type="NCBI Taxonomy" id="2950949"/>
    <lineage>
        <taxon>Bacteria</taxon>
        <taxon>Pseudomonadati</taxon>
        <taxon>Pseudomonadota</taxon>
        <taxon>Alphaproteobacteria</taxon>
        <taxon>Sphingomonadales</taxon>
        <taxon>Sphingomonadaceae</taxon>
        <taxon>Sphingomicrobium</taxon>
    </lineage>
</organism>
<sequence>MLIVSIFLITISLHSAVTIHPQSESAISIDALQWQEMVPGVAFAPTHGDWNEGAHGKYVSIVKDAVVPMHTHSAGYHAVFISGKMTNLYSDGGRLHLSPGDYFQIDAMQPHAHDCTSDEPCVFYTYSDQAWDIQIKE</sequence>
<dbReference type="Pfam" id="PF07883">
    <property type="entry name" value="Cupin_2"/>
    <property type="match status" value="1"/>
</dbReference>
<feature type="domain" description="Cupin type-2" evidence="1">
    <location>
        <begin position="59"/>
        <end position="124"/>
    </location>
</feature>
<accession>A0A9X2EEV0</accession>
<dbReference type="InterPro" id="IPR013096">
    <property type="entry name" value="Cupin_2"/>
</dbReference>
<dbReference type="AlphaFoldDB" id="A0A9X2EEV0"/>
<protein>
    <submittedName>
        <fullName evidence="2">Cupin domain-containing protein</fullName>
    </submittedName>
</protein>
<reference evidence="2" key="1">
    <citation type="submission" date="2022-06" db="EMBL/GenBank/DDBJ databases">
        <title>Sphingomicrobium sedimins sp. nov., a marine bacterium isolated from tidal flat.</title>
        <authorList>
            <person name="Kim C.-H."/>
            <person name="Yoo Y."/>
            <person name="Kim J.-J."/>
        </authorList>
    </citation>
    <scope>NUCLEOTIDE SEQUENCE</scope>
    <source>
        <strain evidence="2">GRR-S6-50</strain>
    </source>
</reference>
<evidence type="ECO:0000313" key="2">
    <source>
        <dbReference type="EMBL" id="MCM8556665.1"/>
    </source>
</evidence>
<comment type="caution">
    <text evidence="2">The sequence shown here is derived from an EMBL/GenBank/DDBJ whole genome shotgun (WGS) entry which is preliminary data.</text>
</comment>
<evidence type="ECO:0000259" key="1">
    <source>
        <dbReference type="Pfam" id="PF07883"/>
    </source>
</evidence>